<organism evidence="3 4">
    <name type="scientific">Pseudomonas jinjuensis</name>
    <dbReference type="NCBI Taxonomy" id="198616"/>
    <lineage>
        <taxon>Bacteria</taxon>
        <taxon>Pseudomonadati</taxon>
        <taxon>Pseudomonadota</taxon>
        <taxon>Gammaproteobacteria</taxon>
        <taxon>Pseudomonadales</taxon>
        <taxon>Pseudomonadaceae</taxon>
        <taxon>Pseudomonas</taxon>
    </lineage>
</organism>
<dbReference type="PIRSF" id="PIRSF018266">
    <property type="entry name" value="FecR"/>
    <property type="match status" value="1"/>
</dbReference>
<keyword evidence="4" id="KW-1185">Reference proteome</keyword>
<dbReference type="RefSeq" id="WP_084311070.1">
    <property type="nucleotide sequence ID" value="NZ_FNIJ01000011.1"/>
</dbReference>
<dbReference type="STRING" id="198616.SAMN05216193_11167"/>
<reference evidence="4" key="1">
    <citation type="submission" date="2016-10" db="EMBL/GenBank/DDBJ databases">
        <authorList>
            <person name="Varghese N."/>
            <person name="Submissions S."/>
        </authorList>
    </citation>
    <scope>NUCLEOTIDE SEQUENCE [LARGE SCALE GENOMIC DNA]</scope>
    <source>
        <strain evidence="4">JCM 21621</strain>
    </source>
</reference>
<dbReference type="Pfam" id="PF16220">
    <property type="entry name" value="DUF4880"/>
    <property type="match status" value="1"/>
</dbReference>
<dbReference type="OrthoDB" id="9771237at2"/>
<dbReference type="Gene3D" id="3.55.50.30">
    <property type="match status" value="1"/>
</dbReference>
<dbReference type="InterPro" id="IPR012373">
    <property type="entry name" value="Ferrdict_sens_TM"/>
</dbReference>
<dbReference type="GO" id="GO:0016989">
    <property type="term" value="F:sigma factor antagonist activity"/>
    <property type="evidence" value="ECO:0007669"/>
    <property type="project" value="TreeGrafter"/>
</dbReference>
<dbReference type="InterPro" id="IPR006860">
    <property type="entry name" value="FecR"/>
</dbReference>
<dbReference type="Gene3D" id="2.60.120.1440">
    <property type="match status" value="1"/>
</dbReference>
<evidence type="ECO:0000259" key="2">
    <source>
        <dbReference type="Pfam" id="PF16220"/>
    </source>
</evidence>
<accession>A0A1H0JFI9</accession>
<dbReference type="EMBL" id="FNIJ01000011">
    <property type="protein sequence ID" value="SDO42565.1"/>
    <property type="molecule type" value="Genomic_DNA"/>
</dbReference>
<feature type="domain" description="FecR N-terminal" evidence="2">
    <location>
        <begin position="23"/>
        <end position="64"/>
    </location>
</feature>
<proteinExistence type="predicted"/>
<evidence type="ECO:0000313" key="3">
    <source>
        <dbReference type="EMBL" id="SDO42565.1"/>
    </source>
</evidence>
<dbReference type="AlphaFoldDB" id="A0A1H0JFI9"/>
<dbReference type="InterPro" id="IPR032623">
    <property type="entry name" value="FecR_N"/>
</dbReference>
<dbReference type="Proteomes" id="UP000242957">
    <property type="component" value="Unassembled WGS sequence"/>
</dbReference>
<evidence type="ECO:0000259" key="1">
    <source>
        <dbReference type="Pfam" id="PF04773"/>
    </source>
</evidence>
<sequence>MSDQQPRISPEDLDAPLDPCLEKALAWIVQLHSGTQTSDDWAAFERWKSADETHRLAARQAERIWSGLAMSDASPRKPASRWLQVAAVGALGLALLLGGYGRQDGWFADYRTAVAERRVVELADGTRMELAPSTRVDVRLSAGEREVRLYGGELHVQVAADRDRPFYVRAGEGSIRALGTGFDVLSENDRVRVAVTEHAVEVRYRDGTTESVTEVREGQAFDYGRRRTGQRAAESVEVADLTAWRRGRLVFDARPLGEVIDELNHYRKGLLVITDASLRELPVTGVFDISALERQLPLLESALPVRLVRWPGVTLIERDDTRNDPATR</sequence>
<dbReference type="PANTHER" id="PTHR30273:SF2">
    <property type="entry name" value="PROTEIN FECR"/>
    <property type="match status" value="1"/>
</dbReference>
<gene>
    <name evidence="3" type="ORF">SAMN05216193_11167</name>
</gene>
<dbReference type="Pfam" id="PF04773">
    <property type="entry name" value="FecR"/>
    <property type="match status" value="1"/>
</dbReference>
<dbReference type="PANTHER" id="PTHR30273">
    <property type="entry name" value="PERIPLASMIC SIGNAL SENSOR AND SIGMA FACTOR ACTIVATOR FECR-RELATED"/>
    <property type="match status" value="1"/>
</dbReference>
<protein>
    <submittedName>
        <fullName evidence="3">FecR family protein</fullName>
    </submittedName>
</protein>
<feature type="domain" description="FecR protein" evidence="1">
    <location>
        <begin position="109"/>
        <end position="201"/>
    </location>
</feature>
<name>A0A1H0JFI9_9PSED</name>
<evidence type="ECO:0000313" key="4">
    <source>
        <dbReference type="Proteomes" id="UP000242957"/>
    </source>
</evidence>